<keyword evidence="1" id="KW-0472">Membrane</keyword>
<reference evidence="2" key="2">
    <citation type="submission" date="2023-05" db="EMBL/GenBank/DDBJ databases">
        <authorList>
            <person name="Fouks B."/>
        </authorList>
    </citation>
    <scope>NUCLEOTIDE SEQUENCE</scope>
    <source>
        <strain evidence="2">Stay&amp;Tobe</strain>
        <tissue evidence="2">Testes</tissue>
    </source>
</reference>
<comment type="caution">
    <text evidence="2">The sequence shown here is derived from an EMBL/GenBank/DDBJ whole genome shotgun (WGS) entry which is preliminary data.</text>
</comment>
<protein>
    <submittedName>
        <fullName evidence="2">Uncharacterized protein</fullName>
    </submittedName>
</protein>
<feature type="non-terminal residue" evidence="2">
    <location>
        <position position="63"/>
    </location>
</feature>
<evidence type="ECO:0000256" key="1">
    <source>
        <dbReference type="SAM" id="Phobius"/>
    </source>
</evidence>
<keyword evidence="1" id="KW-0812">Transmembrane</keyword>
<gene>
    <name evidence="2" type="ORF">L9F63_015471</name>
</gene>
<reference evidence="2" key="1">
    <citation type="journal article" date="2023" name="IScience">
        <title>Live-bearing cockroach genome reveals convergent evolutionary mechanisms linked to viviparity in insects and beyond.</title>
        <authorList>
            <person name="Fouks B."/>
            <person name="Harrison M.C."/>
            <person name="Mikhailova A.A."/>
            <person name="Marchal E."/>
            <person name="English S."/>
            <person name="Carruthers M."/>
            <person name="Jennings E.C."/>
            <person name="Chiamaka E.L."/>
            <person name="Frigard R.A."/>
            <person name="Pippel M."/>
            <person name="Attardo G.M."/>
            <person name="Benoit J.B."/>
            <person name="Bornberg-Bauer E."/>
            <person name="Tobe S.S."/>
        </authorList>
    </citation>
    <scope>NUCLEOTIDE SEQUENCE</scope>
    <source>
        <strain evidence="2">Stay&amp;Tobe</strain>
    </source>
</reference>
<keyword evidence="1" id="KW-1133">Transmembrane helix</keyword>
<name>A0AAD8A5V3_DIPPU</name>
<dbReference type="Proteomes" id="UP001233999">
    <property type="component" value="Unassembled WGS sequence"/>
</dbReference>
<keyword evidence="3" id="KW-1185">Reference proteome</keyword>
<sequence>KLVIIGGWILGLVCFTVPMFAIKLFVDDVTENNFLRSMYNSLSEAMWSLAVAWMIFACETGHG</sequence>
<organism evidence="2 3">
    <name type="scientific">Diploptera punctata</name>
    <name type="common">Pacific beetle cockroach</name>
    <dbReference type="NCBI Taxonomy" id="6984"/>
    <lineage>
        <taxon>Eukaryota</taxon>
        <taxon>Metazoa</taxon>
        <taxon>Ecdysozoa</taxon>
        <taxon>Arthropoda</taxon>
        <taxon>Hexapoda</taxon>
        <taxon>Insecta</taxon>
        <taxon>Pterygota</taxon>
        <taxon>Neoptera</taxon>
        <taxon>Polyneoptera</taxon>
        <taxon>Dictyoptera</taxon>
        <taxon>Blattodea</taxon>
        <taxon>Blaberoidea</taxon>
        <taxon>Blaberidae</taxon>
        <taxon>Diplopterinae</taxon>
        <taxon>Diploptera</taxon>
    </lineage>
</organism>
<accession>A0AAD8A5V3</accession>
<feature type="transmembrane region" description="Helical" evidence="1">
    <location>
        <begin position="6"/>
        <end position="26"/>
    </location>
</feature>
<evidence type="ECO:0000313" key="3">
    <source>
        <dbReference type="Proteomes" id="UP001233999"/>
    </source>
</evidence>
<proteinExistence type="predicted"/>
<dbReference type="AlphaFoldDB" id="A0AAD8A5V3"/>
<feature type="non-terminal residue" evidence="2">
    <location>
        <position position="1"/>
    </location>
</feature>
<evidence type="ECO:0000313" key="2">
    <source>
        <dbReference type="EMBL" id="KAJ9592893.1"/>
    </source>
</evidence>
<dbReference type="EMBL" id="JASPKZ010003799">
    <property type="protein sequence ID" value="KAJ9592893.1"/>
    <property type="molecule type" value="Genomic_DNA"/>
</dbReference>